<feature type="transmembrane region" description="Helical" evidence="5">
    <location>
        <begin position="257"/>
        <end position="277"/>
    </location>
</feature>
<reference evidence="7 8" key="1">
    <citation type="submission" date="2019-04" db="EMBL/GenBank/DDBJ databases">
        <title>Azoarcus nasutitermitis sp. nov. isolated from termite nest.</title>
        <authorList>
            <person name="Lin S.-Y."/>
            <person name="Hameed A."/>
            <person name="Hsu Y.-H."/>
            <person name="Young C.-C."/>
        </authorList>
    </citation>
    <scope>NUCLEOTIDE SEQUENCE [LARGE SCALE GENOMIC DNA]</scope>
    <source>
        <strain evidence="7 8">CC-YHH838</strain>
    </source>
</reference>
<dbReference type="OrthoDB" id="8524934at2"/>
<dbReference type="EMBL" id="SSOC01000007">
    <property type="protein sequence ID" value="THF62414.1"/>
    <property type="molecule type" value="Genomic_DNA"/>
</dbReference>
<feature type="transmembrane region" description="Helical" evidence="5">
    <location>
        <begin position="90"/>
        <end position="108"/>
    </location>
</feature>
<keyword evidence="3 5" id="KW-1133">Transmembrane helix</keyword>
<organism evidence="7 8">
    <name type="scientific">Pseudothauera nasutitermitis</name>
    <dbReference type="NCBI Taxonomy" id="2565930"/>
    <lineage>
        <taxon>Bacteria</taxon>
        <taxon>Pseudomonadati</taxon>
        <taxon>Pseudomonadota</taxon>
        <taxon>Betaproteobacteria</taxon>
        <taxon>Rhodocyclales</taxon>
        <taxon>Zoogloeaceae</taxon>
        <taxon>Pseudothauera</taxon>
    </lineage>
</organism>
<evidence type="ECO:0000313" key="8">
    <source>
        <dbReference type="Proteomes" id="UP000308430"/>
    </source>
</evidence>
<dbReference type="SUPFAM" id="SSF103481">
    <property type="entry name" value="Multidrug resistance efflux transporter EmrE"/>
    <property type="match status" value="2"/>
</dbReference>
<evidence type="ECO:0000256" key="5">
    <source>
        <dbReference type="SAM" id="Phobius"/>
    </source>
</evidence>
<dbReference type="PANTHER" id="PTHR22911">
    <property type="entry name" value="ACYL-MALONYL CONDENSING ENZYME-RELATED"/>
    <property type="match status" value="1"/>
</dbReference>
<dbReference type="Pfam" id="PF00892">
    <property type="entry name" value="EamA"/>
    <property type="match status" value="2"/>
</dbReference>
<dbReference type="Gene3D" id="1.10.3730.20">
    <property type="match status" value="1"/>
</dbReference>
<dbReference type="InterPro" id="IPR037185">
    <property type="entry name" value="EmrE-like"/>
</dbReference>
<proteinExistence type="predicted"/>
<dbReference type="AlphaFoldDB" id="A0A4S4ASN4"/>
<evidence type="ECO:0000256" key="1">
    <source>
        <dbReference type="ARBA" id="ARBA00004141"/>
    </source>
</evidence>
<dbReference type="Proteomes" id="UP000308430">
    <property type="component" value="Unassembled WGS sequence"/>
</dbReference>
<feature type="domain" description="EamA" evidence="6">
    <location>
        <begin position="4"/>
        <end position="131"/>
    </location>
</feature>
<sequence length="292" mass="30736">MPSLWMIVASLLFACMGVCVKLGSDTFSAGEMVFWRGFAGLLLTVPFARLSGMPLGTPLWRLQVSRSLSGALALLCYFAAIGLLPLATAATLSYTSPIFIALLLALWFRERLRWPALLSLGIGFAGIVLLLRPTLQADQWSGAAVGLAAGMLASLAYVSVRELGRGGEPEARTVFWFSAATSLLGLPWLLASGGFHAIDGRGALILAGIGLFGTIAQLAMTRAYRYGRTIVSASLSYTTVIFASLFGILFWDEHLSPTGWVAIALIIASGVLTGLATRSGGSAQNTSASKGI</sequence>
<keyword evidence="8" id="KW-1185">Reference proteome</keyword>
<evidence type="ECO:0000259" key="6">
    <source>
        <dbReference type="Pfam" id="PF00892"/>
    </source>
</evidence>
<keyword evidence="2 5" id="KW-0812">Transmembrane</keyword>
<evidence type="ECO:0000256" key="2">
    <source>
        <dbReference type="ARBA" id="ARBA00022692"/>
    </source>
</evidence>
<feature type="transmembrane region" description="Helical" evidence="5">
    <location>
        <begin position="33"/>
        <end position="52"/>
    </location>
</feature>
<gene>
    <name evidence="7" type="ORF">E6C76_19065</name>
</gene>
<name>A0A4S4ASN4_9RHOO</name>
<feature type="transmembrane region" description="Helical" evidence="5">
    <location>
        <begin position="202"/>
        <end position="219"/>
    </location>
</feature>
<evidence type="ECO:0000256" key="4">
    <source>
        <dbReference type="ARBA" id="ARBA00023136"/>
    </source>
</evidence>
<feature type="transmembrane region" description="Helical" evidence="5">
    <location>
        <begin position="140"/>
        <end position="160"/>
    </location>
</feature>
<comment type="subcellular location">
    <subcellularLocation>
        <location evidence="1">Membrane</location>
        <topology evidence="1">Multi-pass membrane protein</topology>
    </subcellularLocation>
</comment>
<feature type="transmembrane region" description="Helical" evidence="5">
    <location>
        <begin position="172"/>
        <end position="190"/>
    </location>
</feature>
<feature type="transmembrane region" description="Helical" evidence="5">
    <location>
        <begin position="231"/>
        <end position="251"/>
    </location>
</feature>
<feature type="domain" description="EamA" evidence="6">
    <location>
        <begin position="141"/>
        <end position="272"/>
    </location>
</feature>
<evidence type="ECO:0000313" key="7">
    <source>
        <dbReference type="EMBL" id="THF62414.1"/>
    </source>
</evidence>
<dbReference type="InterPro" id="IPR000620">
    <property type="entry name" value="EamA_dom"/>
</dbReference>
<evidence type="ECO:0000256" key="3">
    <source>
        <dbReference type="ARBA" id="ARBA00022989"/>
    </source>
</evidence>
<comment type="caution">
    <text evidence="7">The sequence shown here is derived from an EMBL/GenBank/DDBJ whole genome shotgun (WGS) entry which is preliminary data.</text>
</comment>
<accession>A0A4S4ASN4</accession>
<protein>
    <submittedName>
        <fullName evidence="7">DMT family transporter</fullName>
    </submittedName>
</protein>
<dbReference type="RefSeq" id="WP_136349834.1">
    <property type="nucleotide sequence ID" value="NZ_SSOC01000007.1"/>
</dbReference>
<dbReference type="GO" id="GO:0016020">
    <property type="term" value="C:membrane"/>
    <property type="evidence" value="ECO:0007669"/>
    <property type="project" value="UniProtKB-SubCell"/>
</dbReference>
<dbReference type="PANTHER" id="PTHR22911:SF6">
    <property type="entry name" value="SOLUTE CARRIER FAMILY 35 MEMBER G1"/>
    <property type="match status" value="1"/>
</dbReference>
<feature type="transmembrane region" description="Helical" evidence="5">
    <location>
        <begin position="115"/>
        <end position="134"/>
    </location>
</feature>
<keyword evidence="4 5" id="KW-0472">Membrane</keyword>